<dbReference type="EMBL" id="JACSIT010000030">
    <property type="protein sequence ID" value="MBC6992609.1"/>
    <property type="molecule type" value="Genomic_DNA"/>
</dbReference>
<accession>A0A923PG37</accession>
<name>A0A923PG37_9BACT</name>
<gene>
    <name evidence="1" type="ORF">H9S92_00390</name>
</gene>
<dbReference type="Gene3D" id="1.25.40.290">
    <property type="entry name" value="ARM repeat domains"/>
    <property type="match status" value="1"/>
</dbReference>
<dbReference type="Proteomes" id="UP000650081">
    <property type="component" value="Unassembled WGS sequence"/>
</dbReference>
<protein>
    <submittedName>
        <fullName evidence="1">DNA alkylation repair protein</fullName>
    </submittedName>
</protein>
<proteinExistence type="predicted"/>
<organism evidence="1 2">
    <name type="scientific">Neolewinella lacunae</name>
    <dbReference type="NCBI Taxonomy" id="1517758"/>
    <lineage>
        <taxon>Bacteria</taxon>
        <taxon>Pseudomonadati</taxon>
        <taxon>Bacteroidota</taxon>
        <taxon>Saprospiria</taxon>
        <taxon>Saprospirales</taxon>
        <taxon>Lewinellaceae</taxon>
        <taxon>Neolewinella</taxon>
    </lineage>
</organism>
<reference evidence="1" key="1">
    <citation type="submission" date="2020-08" db="EMBL/GenBank/DDBJ databases">
        <title>Lewinella bacteria from marine environments.</title>
        <authorList>
            <person name="Zhong Y."/>
        </authorList>
    </citation>
    <scope>NUCLEOTIDE SEQUENCE</scope>
    <source>
        <strain evidence="1">KCTC 42187</strain>
    </source>
</reference>
<dbReference type="InterPro" id="IPR016024">
    <property type="entry name" value="ARM-type_fold"/>
</dbReference>
<sequence>MVGRKPALKVADVPAEVLHYLNLGTLESANLTEWLAIDPVALVSTVFKKLRPSWIPVLTAGIQDLKKPTAMAVTRCVGAQLAALATKAGSVDATLNWLLAHPSDTVRGYAATMVAALDLPLADTLQGLRPVAADAHFGPREIAMFAAKPCIGRDLDLAVRLLRPFTAESDENLRRFAIEATRPIGVWTSHLPALKAQPGIGLPLLEPLRADPSRYVQNAVANWLNDAAKSQPAWVRQVCQRWLAESPGPATAYIVKRGMRNL</sequence>
<evidence type="ECO:0000313" key="2">
    <source>
        <dbReference type="Proteomes" id="UP000650081"/>
    </source>
</evidence>
<comment type="caution">
    <text evidence="1">The sequence shown here is derived from an EMBL/GenBank/DDBJ whole genome shotgun (WGS) entry which is preliminary data.</text>
</comment>
<keyword evidence="2" id="KW-1185">Reference proteome</keyword>
<evidence type="ECO:0000313" key="1">
    <source>
        <dbReference type="EMBL" id="MBC6992609.1"/>
    </source>
</evidence>
<dbReference type="AlphaFoldDB" id="A0A923PG37"/>
<dbReference type="SUPFAM" id="SSF48371">
    <property type="entry name" value="ARM repeat"/>
    <property type="match status" value="1"/>
</dbReference>